<dbReference type="EMBL" id="WWNE01000018">
    <property type="protein sequence ID" value="NBG67349.1"/>
    <property type="molecule type" value="Genomic_DNA"/>
</dbReference>
<dbReference type="AlphaFoldDB" id="A0A6N9NNA0"/>
<dbReference type="Pfam" id="PF11325">
    <property type="entry name" value="DUF3127"/>
    <property type="match status" value="1"/>
</dbReference>
<evidence type="ECO:0000313" key="3">
    <source>
        <dbReference type="Proteomes" id="UP000470771"/>
    </source>
</evidence>
<feature type="region of interest" description="Disordered" evidence="1">
    <location>
        <begin position="98"/>
        <end position="124"/>
    </location>
</feature>
<comment type="caution">
    <text evidence="2">The sequence shown here is derived from an EMBL/GenBank/DDBJ whole genome shotgun (WGS) entry which is preliminary data.</text>
</comment>
<protein>
    <submittedName>
        <fullName evidence="2">DUF3127 domain-containing protein</fullName>
    </submittedName>
</protein>
<dbReference type="Proteomes" id="UP000470771">
    <property type="component" value="Unassembled WGS sequence"/>
</dbReference>
<evidence type="ECO:0000313" key="2">
    <source>
        <dbReference type="EMBL" id="NBG67349.1"/>
    </source>
</evidence>
<feature type="compositionally biased region" description="Acidic residues" evidence="1">
    <location>
        <begin position="115"/>
        <end position="124"/>
    </location>
</feature>
<sequence length="124" mass="13257">MGLSIEGKLTAILPVESGTSKAGKDWKKQGFVVDTGAQFNPEVCFSLFGDDKIAMLNGLKAGQDVKVEFNLSSREYNGRWFHNVDAWKIDVIGAPAAAAAGSMPPPPANMNPADEASEEDDLPF</sequence>
<reference evidence="2 3" key="1">
    <citation type="submission" date="2019-12" db="EMBL/GenBank/DDBJ databases">
        <authorList>
            <person name="Zhao J."/>
        </authorList>
    </citation>
    <scope>NUCLEOTIDE SEQUENCE [LARGE SCALE GENOMIC DNA]</scope>
    <source>
        <strain evidence="2 3">S-15</strain>
    </source>
</reference>
<organism evidence="2 3">
    <name type="scientific">Acidiluteibacter ferrifornacis</name>
    <dbReference type="NCBI Taxonomy" id="2692424"/>
    <lineage>
        <taxon>Bacteria</taxon>
        <taxon>Pseudomonadati</taxon>
        <taxon>Bacteroidota</taxon>
        <taxon>Flavobacteriia</taxon>
        <taxon>Flavobacteriales</taxon>
        <taxon>Cryomorphaceae</taxon>
        <taxon>Acidiluteibacter</taxon>
    </lineage>
</organism>
<accession>A0A6N9NNA0</accession>
<proteinExistence type="predicted"/>
<name>A0A6N9NNA0_9FLAO</name>
<gene>
    <name evidence="2" type="ORF">GQN54_14570</name>
</gene>
<evidence type="ECO:0000256" key="1">
    <source>
        <dbReference type="SAM" id="MobiDB-lite"/>
    </source>
</evidence>
<keyword evidence="3" id="KW-1185">Reference proteome</keyword>
<dbReference type="RefSeq" id="WP_160634298.1">
    <property type="nucleotide sequence ID" value="NZ_WWNE01000018.1"/>
</dbReference>
<dbReference type="InterPro" id="IPR021474">
    <property type="entry name" value="DUF3127"/>
</dbReference>